<keyword evidence="4" id="KW-1185">Reference proteome</keyword>
<feature type="domain" description="Thioredoxin" evidence="2">
    <location>
        <begin position="10"/>
        <end position="84"/>
    </location>
</feature>
<proteinExistence type="predicted"/>
<dbReference type="Gene3D" id="3.40.30.10">
    <property type="entry name" value="Glutaredoxin"/>
    <property type="match status" value="1"/>
</dbReference>
<evidence type="ECO:0000313" key="3">
    <source>
        <dbReference type="EMBL" id="MFD1707004.1"/>
    </source>
</evidence>
<dbReference type="InterPro" id="IPR013766">
    <property type="entry name" value="Thioredoxin_domain"/>
</dbReference>
<keyword evidence="1" id="KW-1133">Transmembrane helix</keyword>
<name>A0ABW4KHX9_9BACI</name>
<reference evidence="4" key="1">
    <citation type="journal article" date="2019" name="Int. J. Syst. Evol. Microbiol.">
        <title>The Global Catalogue of Microorganisms (GCM) 10K type strain sequencing project: providing services to taxonomists for standard genome sequencing and annotation.</title>
        <authorList>
            <consortium name="The Broad Institute Genomics Platform"/>
            <consortium name="The Broad Institute Genome Sequencing Center for Infectious Disease"/>
            <person name="Wu L."/>
            <person name="Ma J."/>
        </authorList>
    </citation>
    <scope>NUCLEOTIDE SEQUENCE [LARGE SCALE GENOMIC DNA]</scope>
    <source>
        <strain evidence="4">CGMCC 1.12295</strain>
    </source>
</reference>
<dbReference type="Proteomes" id="UP001597301">
    <property type="component" value="Unassembled WGS sequence"/>
</dbReference>
<dbReference type="CDD" id="cd02947">
    <property type="entry name" value="TRX_family"/>
    <property type="match status" value="1"/>
</dbReference>
<dbReference type="SUPFAM" id="SSF52833">
    <property type="entry name" value="Thioredoxin-like"/>
    <property type="match status" value="1"/>
</dbReference>
<evidence type="ECO:0000256" key="1">
    <source>
        <dbReference type="SAM" id="Phobius"/>
    </source>
</evidence>
<keyword evidence="1" id="KW-0812">Transmembrane</keyword>
<gene>
    <name evidence="3" type="ORF">ACFSCZ_09700</name>
</gene>
<feature type="transmembrane region" description="Helical" evidence="1">
    <location>
        <begin position="60"/>
        <end position="79"/>
    </location>
</feature>
<dbReference type="RefSeq" id="WP_380773729.1">
    <property type="nucleotide sequence ID" value="NZ_JBHUEO010000025.1"/>
</dbReference>
<keyword evidence="1" id="KW-0472">Membrane</keyword>
<accession>A0ABW4KHX9</accession>
<comment type="caution">
    <text evidence="3">The sequence shown here is derived from an EMBL/GenBank/DDBJ whole genome shotgun (WGS) entry which is preliminary data.</text>
</comment>
<sequence length="107" mass="12088">MMKPVHTLEDIHAAIRENPLVLLYISRNECSVCHGLLPQVEDMLKEFPGVVPVHAKADEIPAVAGEFSIFTVPVVLVFVKGRELLRKARFVPIGELREQLRKIIDHI</sequence>
<evidence type="ECO:0000313" key="4">
    <source>
        <dbReference type="Proteomes" id="UP001597301"/>
    </source>
</evidence>
<dbReference type="EMBL" id="JBHUEO010000025">
    <property type="protein sequence ID" value="MFD1707004.1"/>
    <property type="molecule type" value="Genomic_DNA"/>
</dbReference>
<dbReference type="Pfam" id="PF00085">
    <property type="entry name" value="Thioredoxin"/>
    <property type="match status" value="1"/>
</dbReference>
<evidence type="ECO:0000259" key="2">
    <source>
        <dbReference type="Pfam" id="PF00085"/>
    </source>
</evidence>
<dbReference type="InterPro" id="IPR036249">
    <property type="entry name" value="Thioredoxin-like_sf"/>
</dbReference>
<organism evidence="3 4">
    <name type="scientific">Siminovitchia sediminis</name>
    <dbReference type="NCBI Taxonomy" id="1274353"/>
    <lineage>
        <taxon>Bacteria</taxon>
        <taxon>Bacillati</taxon>
        <taxon>Bacillota</taxon>
        <taxon>Bacilli</taxon>
        <taxon>Bacillales</taxon>
        <taxon>Bacillaceae</taxon>
        <taxon>Siminovitchia</taxon>
    </lineage>
</organism>
<protein>
    <submittedName>
        <fullName evidence="3">Thioredoxin family protein</fullName>
    </submittedName>
</protein>